<feature type="region of interest" description="Disordered" evidence="1">
    <location>
        <begin position="246"/>
        <end position="287"/>
    </location>
</feature>
<feature type="compositionally biased region" description="Polar residues" evidence="1">
    <location>
        <begin position="59"/>
        <end position="81"/>
    </location>
</feature>
<gene>
    <name evidence="2" type="ORF">CMQ_7191</name>
</gene>
<accession>F0XPY5</accession>
<evidence type="ECO:0000256" key="1">
    <source>
        <dbReference type="SAM" id="MobiDB-lite"/>
    </source>
</evidence>
<dbReference type="InParanoid" id="F0XPY5"/>
<dbReference type="OrthoDB" id="4586300at2759"/>
<proteinExistence type="predicted"/>
<feature type="region of interest" description="Disordered" evidence="1">
    <location>
        <begin position="57"/>
        <end position="88"/>
    </location>
</feature>
<sequence>MAAGDNDPPKNPFVRWKQHVDAHIGLTLNSLLGIPAIVTKNLNIRPVENDGIGAATPVRANTASSPGSPQANPHDSSSPESDNGHSDILDDVDAAQLLEWHKFIYYSPYSPLKLQQQQQQYHVLPPPVPCDAPFGVDPYSFTYTDAFEDLLRASSGRPMLDLATRSRRNLHYQMRYGSSVEPPYVFFHRMHGEKLLDPYFPRTAVPAGSKPTAGEALSADTTNGRVVQAVAALADREQRDPWYEAAYDAGDDGDLDDDDDDDDNDNEWDQQADRSQDTERSWFPGRQFHQGGLFDELDRVFRVLSRIIDEDAGVAGKKQDADAGRDADAEDELYTAVRSAYSNAEKSLSTFVKTLSGMSDAAAGAVATTEKAPVQADGRQGETIQTTEDYTDMYGNRHVKTVVRRLDADGNEIARETYYTIRSTDPSEQTVVAEDSPSSQKDEDVAGTPQGDRQADGKTANGTKPSGWFWK</sequence>
<dbReference type="eggNOG" id="ENOG502RJXY">
    <property type="taxonomic scope" value="Eukaryota"/>
</dbReference>
<evidence type="ECO:0000313" key="2">
    <source>
        <dbReference type="EMBL" id="EFX00189.1"/>
    </source>
</evidence>
<protein>
    <submittedName>
        <fullName evidence="2">Uncharacterized protein</fullName>
    </submittedName>
</protein>
<dbReference type="Proteomes" id="UP000007796">
    <property type="component" value="Unassembled WGS sequence"/>
</dbReference>
<keyword evidence="3" id="KW-1185">Reference proteome</keyword>
<dbReference type="EMBL" id="GL629801">
    <property type="protein sequence ID" value="EFX00189.1"/>
    <property type="molecule type" value="Genomic_DNA"/>
</dbReference>
<dbReference type="GeneID" id="25980708"/>
<dbReference type="HOGENOM" id="CLU_531090_0_0_1"/>
<organism evidence="3">
    <name type="scientific">Grosmannia clavigera (strain kw1407 / UAMH 11150)</name>
    <name type="common">Blue stain fungus</name>
    <name type="synonym">Graphiocladiella clavigera</name>
    <dbReference type="NCBI Taxonomy" id="655863"/>
    <lineage>
        <taxon>Eukaryota</taxon>
        <taxon>Fungi</taxon>
        <taxon>Dikarya</taxon>
        <taxon>Ascomycota</taxon>
        <taxon>Pezizomycotina</taxon>
        <taxon>Sordariomycetes</taxon>
        <taxon>Sordariomycetidae</taxon>
        <taxon>Ophiostomatales</taxon>
        <taxon>Ophiostomataceae</taxon>
        <taxon>Leptographium</taxon>
    </lineage>
</organism>
<dbReference type="STRING" id="655863.F0XPY5"/>
<feature type="compositionally biased region" description="Basic and acidic residues" evidence="1">
    <location>
        <begin position="271"/>
        <end position="280"/>
    </location>
</feature>
<dbReference type="RefSeq" id="XP_014169671.1">
    <property type="nucleotide sequence ID" value="XM_014314196.1"/>
</dbReference>
<evidence type="ECO:0000313" key="3">
    <source>
        <dbReference type="Proteomes" id="UP000007796"/>
    </source>
</evidence>
<feature type="compositionally biased region" description="Acidic residues" evidence="1">
    <location>
        <begin position="249"/>
        <end position="270"/>
    </location>
</feature>
<reference evidence="2 3" key="1">
    <citation type="journal article" date="2011" name="Proc. Natl. Acad. Sci. U.S.A.">
        <title>Genome and transcriptome analyses of the mountain pine beetle-fungal symbiont Grosmannia clavigera, a lodgepole pine pathogen.</title>
        <authorList>
            <person name="DiGuistini S."/>
            <person name="Wang Y."/>
            <person name="Liao N.Y."/>
            <person name="Taylor G."/>
            <person name="Tanguay P."/>
            <person name="Feau N."/>
            <person name="Henrissat B."/>
            <person name="Chan S.K."/>
            <person name="Hesse-Orce U."/>
            <person name="Alamouti S.M."/>
            <person name="Tsui C.K.M."/>
            <person name="Docking R.T."/>
            <person name="Levasseur A."/>
            <person name="Haridas S."/>
            <person name="Robertson G."/>
            <person name="Birol I."/>
            <person name="Holt R.A."/>
            <person name="Marra M.A."/>
            <person name="Hamelin R.C."/>
            <person name="Hirst M."/>
            <person name="Jones S.J.M."/>
            <person name="Bohlmann J."/>
            <person name="Breuil C."/>
        </authorList>
    </citation>
    <scope>NUCLEOTIDE SEQUENCE [LARGE SCALE GENOMIC DNA]</scope>
    <source>
        <strain evidence="3">kw1407 / UAMH 11150</strain>
    </source>
</reference>
<name>F0XPY5_GROCL</name>
<dbReference type="AlphaFoldDB" id="F0XPY5"/>
<feature type="region of interest" description="Disordered" evidence="1">
    <location>
        <begin position="424"/>
        <end position="471"/>
    </location>
</feature>